<dbReference type="PROSITE" id="PS51355">
    <property type="entry name" value="GLUTATHIONE_PEROXID_3"/>
    <property type="match status" value="1"/>
</dbReference>
<dbReference type="InterPro" id="IPR029759">
    <property type="entry name" value="GPX_AS"/>
</dbReference>
<keyword evidence="7" id="KW-1185">Reference proteome</keyword>
<evidence type="ECO:0000256" key="5">
    <source>
        <dbReference type="RuleBase" id="RU000499"/>
    </source>
</evidence>
<dbReference type="AlphaFoldDB" id="A0A916XF01"/>
<dbReference type="PANTHER" id="PTHR11592">
    <property type="entry name" value="GLUTATHIONE PEROXIDASE"/>
    <property type="match status" value="1"/>
</dbReference>
<keyword evidence="2 5" id="KW-0575">Peroxidase</keyword>
<sequence length="169" mass="19024">MNILLVIIGLFFSPPKSVYDFKIKTIDGKEIALSKFKGKKLLIVNTASKCGFTPQYEELEKLHQQYGKEVVLIGFPAGNFGGQELSSNAEIKEFCEANFGVSFLLSEKVSVKGSDINPLFAYLTSQENPDFKGEINWNFEKFLIDEHGKLVHRFRSKVKPLDAEITAKL</sequence>
<dbReference type="InterPro" id="IPR036249">
    <property type="entry name" value="Thioredoxin-like_sf"/>
</dbReference>
<dbReference type="InterPro" id="IPR000889">
    <property type="entry name" value="Glutathione_peroxidase"/>
</dbReference>
<reference evidence="6" key="2">
    <citation type="submission" date="2020-09" db="EMBL/GenBank/DDBJ databases">
        <authorList>
            <person name="Sun Q."/>
            <person name="Zhou Y."/>
        </authorList>
    </citation>
    <scope>NUCLEOTIDE SEQUENCE</scope>
    <source>
        <strain evidence="6">CGMCC 1.15343</strain>
    </source>
</reference>
<evidence type="ECO:0000256" key="4">
    <source>
        <dbReference type="PIRSR" id="PIRSR000303-1"/>
    </source>
</evidence>
<dbReference type="PIRSF" id="PIRSF000303">
    <property type="entry name" value="Glutathion_perox"/>
    <property type="match status" value="1"/>
</dbReference>
<dbReference type="PANTHER" id="PTHR11592:SF134">
    <property type="entry name" value="PHOSPHOLIPID HYDROPEROXIDE GLUTATHIONE PEROXIDASE"/>
    <property type="match status" value="1"/>
</dbReference>
<dbReference type="GO" id="GO:0004601">
    <property type="term" value="F:peroxidase activity"/>
    <property type="evidence" value="ECO:0007669"/>
    <property type="project" value="UniProtKB-KW"/>
</dbReference>
<proteinExistence type="inferred from homology"/>
<comment type="similarity">
    <text evidence="1 5">Belongs to the glutathione peroxidase family.</text>
</comment>
<accession>A0A916XF01</accession>
<dbReference type="Pfam" id="PF00255">
    <property type="entry name" value="GSHPx"/>
    <property type="match status" value="1"/>
</dbReference>
<dbReference type="EMBL" id="BMIL01000006">
    <property type="protein sequence ID" value="GGC67285.1"/>
    <property type="molecule type" value="Genomic_DNA"/>
</dbReference>
<dbReference type="PRINTS" id="PR01011">
    <property type="entry name" value="GLUTPROXDASE"/>
</dbReference>
<organism evidence="6 7">
    <name type="scientific">Pedobacter quisquiliarum</name>
    <dbReference type="NCBI Taxonomy" id="1834438"/>
    <lineage>
        <taxon>Bacteria</taxon>
        <taxon>Pseudomonadati</taxon>
        <taxon>Bacteroidota</taxon>
        <taxon>Sphingobacteriia</taxon>
        <taxon>Sphingobacteriales</taxon>
        <taxon>Sphingobacteriaceae</taxon>
        <taxon>Pedobacter</taxon>
    </lineage>
</organism>
<evidence type="ECO:0000313" key="7">
    <source>
        <dbReference type="Proteomes" id="UP000651668"/>
    </source>
</evidence>
<gene>
    <name evidence="6" type="primary">bsaA</name>
    <name evidence="6" type="ORF">GCM10011387_20890</name>
</gene>
<protein>
    <recommendedName>
        <fullName evidence="5">Glutathione peroxidase</fullName>
    </recommendedName>
</protein>
<dbReference type="Gene3D" id="3.40.30.10">
    <property type="entry name" value="Glutaredoxin"/>
    <property type="match status" value="1"/>
</dbReference>
<keyword evidence="3 5" id="KW-0560">Oxidoreductase</keyword>
<feature type="active site" evidence="4">
    <location>
        <position position="50"/>
    </location>
</feature>
<reference evidence="6" key="1">
    <citation type="journal article" date="2014" name="Int. J. Syst. Evol. Microbiol.">
        <title>Complete genome sequence of Corynebacterium casei LMG S-19264T (=DSM 44701T), isolated from a smear-ripened cheese.</title>
        <authorList>
            <consortium name="US DOE Joint Genome Institute (JGI-PGF)"/>
            <person name="Walter F."/>
            <person name="Albersmeier A."/>
            <person name="Kalinowski J."/>
            <person name="Ruckert C."/>
        </authorList>
    </citation>
    <scope>NUCLEOTIDE SEQUENCE</scope>
    <source>
        <strain evidence="6">CGMCC 1.15343</strain>
    </source>
</reference>
<dbReference type="CDD" id="cd00340">
    <property type="entry name" value="GSH_Peroxidase"/>
    <property type="match status" value="1"/>
</dbReference>
<evidence type="ECO:0000256" key="2">
    <source>
        <dbReference type="ARBA" id="ARBA00022559"/>
    </source>
</evidence>
<dbReference type="GO" id="GO:0006979">
    <property type="term" value="P:response to oxidative stress"/>
    <property type="evidence" value="ECO:0007669"/>
    <property type="project" value="InterPro"/>
</dbReference>
<evidence type="ECO:0000256" key="1">
    <source>
        <dbReference type="ARBA" id="ARBA00006926"/>
    </source>
</evidence>
<name>A0A916XF01_9SPHI</name>
<evidence type="ECO:0000256" key="3">
    <source>
        <dbReference type="ARBA" id="ARBA00023002"/>
    </source>
</evidence>
<comment type="caution">
    <text evidence="6">The sequence shown here is derived from an EMBL/GenBank/DDBJ whole genome shotgun (WGS) entry which is preliminary data.</text>
</comment>
<dbReference type="PROSITE" id="PS00460">
    <property type="entry name" value="GLUTATHIONE_PEROXID_1"/>
    <property type="match status" value="1"/>
</dbReference>
<evidence type="ECO:0000313" key="6">
    <source>
        <dbReference type="EMBL" id="GGC67285.1"/>
    </source>
</evidence>
<dbReference type="Proteomes" id="UP000651668">
    <property type="component" value="Unassembled WGS sequence"/>
</dbReference>
<dbReference type="RefSeq" id="WP_188626843.1">
    <property type="nucleotide sequence ID" value="NZ_BMIL01000006.1"/>
</dbReference>
<dbReference type="SUPFAM" id="SSF52833">
    <property type="entry name" value="Thioredoxin-like"/>
    <property type="match status" value="1"/>
</dbReference>